<evidence type="ECO:0000313" key="2">
    <source>
        <dbReference type="EMBL" id="KIJ41181.1"/>
    </source>
</evidence>
<evidence type="ECO:0000313" key="4">
    <source>
        <dbReference type="Proteomes" id="UP000054279"/>
    </source>
</evidence>
<accession>A0A0C9W000</accession>
<dbReference type="EMBL" id="KN837138">
    <property type="protein sequence ID" value="KIJ41181.1"/>
    <property type="molecule type" value="Genomic_DNA"/>
</dbReference>
<proteinExistence type="predicted"/>
<protein>
    <submittedName>
        <fullName evidence="3">Uncharacterized protein</fullName>
    </submittedName>
</protein>
<dbReference type="AlphaFoldDB" id="A0A0C9W000"/>
<gene>
    <name evidence="3" type="ORF">M422DRAFT_30201</name>
    <name evidence="2" type="ORF">M422DRAFT_31809</name>
</gene>
<organism evidence="3 4">
    <name type="scientific">Sphaerobolus stellatus (strain SS14)</name>
    <dbReference type="NCBI Taxonomy" id="990650"/>
    <lineage>
        <taxon>Eukaryota</taxon>
        <taxon>Fungi</taxon>
        <taxon>Dikarya</taxon>
        <taxon>Basidiomycota</taxon>
        <taxon>Agaricomycotina</taxon>
        <taxon>Agaricomycetes</taxon>
        <taxon>Phallomycetidae</taxon>
        <taxon>Geastrales</taxon>
        <taxon>Sphaerobolaceae</taxon>
        <taxon>Sphaerobolus</taxon>
    </lineage>
</organism>
<dbReference type="HOGENOM" id="CLU_2656058_0_0_1"/>
<reference evidence="3 4" key="1">
    <citation type="submission" date="2014-06" db="EMBL/GenBank/DDBJ databases">
        <title>Evolutionary Origins and Diversification of the Mycorrhizal Mutualists.</title>
        <authorList>
            <consortium name="DOE Joint Genome Institute"/>
            <consortium name="Mycorrhizal Genomics Consortium"/>
            <person name="Kohler A."/>
            <person name="Kuo A."/>
            <person name="Nagy L.G."/>
            <person name="Floudas D."/>
            <person name="Copeland A."/>
            <person name="Barry K.W."/>
            <person name="Cichocki N."/>
            <person name="Veneault-Fourrey C."/>
            <person name="LaButti K."/>
            <person name="Lindquist E.A."/>
            <person name="Lipzen A."/>
            <person name="Lundell T."/>
            <person name="Morin E."/>
            <person name="Murat C."/>
            <person name="Riley R."/>
            <person name="Ohm R."/>
            <person name="Sun H."/>
            <person name="Tunlid A."/>
            <person name="Henrissat B."/>
            <person name="Grigoriev I.V."/>
            <person name="Hibbett D.S."/>
            <person name="Martin F."/>
        </authorList>
    </citation>
    <scope>NUCLEOTIDE SEQUENCE [LARGE SCALE GENOMIC DNA]</scope>
    <source>
        <strain evidence="3 4">SS14</strain>
    </source>
</reference>
<dbReference type="Proteomes" id="UP000054279">
    <property type="component" value="Unassembled WGS sequence"/>
</dbReference>
<sequence length="76" mass="8541">MCVSDSWTRSSSLNSIESIQGRMSQSTPFWNPARPRGPDHTNSTHSMHPTPSSLYTSFETSSFSAWCHFAYLLSLL</sequence>
<dbReference type="EMBL" id="KN837115">
    <property type="protein sequence ID" value="KIJ44715.1"/>
    <property type="molecule type" value="Genomic_DNA"/>
</dbReference>
<evidence type="ECO:0000256" key="1">
    <source>
        <dbReference type="SAM" id="MobiDB-lite"/>
    </source>
</evidence>
<evidence type="ECO:0000313" key="3">
    <source>
        <dbReference type="EMBL" id="KIJ44715.1"/>
    </source>
</evidence>
<feature type="region of interest" description="Disordered" evidence="1">
    <location>
        <begin position="25"/>
        <end position="48"/>
    </location>
</feature>
<keyword evidence="4" id="KW-1185">Reference proteome</keyword>
<name>A0A0C9W000_SPHS4</name>